<dbReference type="InterPro" id="IPR002197">
    <property type="entry name" value="HTH_Fis"/>
</dbReference>
<dbReference type="GO" id="GO:0006355">
    <property type="term" value="P:regulation of DNA-templated transcription"/>
    <property type="evidence" value="ECO:0007669"/>
    <property type="project" value="InterPro"/>
</dbReference>
<dbReference type="InterPro" id="IPR009057">
    <property type="entry name" value="Homeodomain-like_sf"/>
</dbReference>
<dbReference type="OrthoDB" id="9803970at2"/>
<comment type="caution">
    <text evidence="7">The sequence shown here is derived from an EMBL/GenBank/DDBJ whole genome shotgun (WGS) entry which is preliminary data.</text>
</comment>
<keyword evidence="2" id="KW-0067">ATP-binding</keyword>
<dbReference type="GO" id="GO:0005524">
    <property type="term" value="F:ATP binding"/>
    <property type="evidence" value="ECO:0007669"/>
    <property type="project" value="UniProtKB-KW"/>
</dbReference>
<dbReference type="Pfam" id="PF00158">
    <property type="entry name" value="Sigma54_activat"/>
    <property type="match status" value="1"/>
</dbReference>
<dbReference type="EMBL" id="SLUI01000003">
    <property type="protein sequence ID" value="TCL38699.1"/>
    <property type="molecule type" value="Genomic_DNA"/>
</dbReference>
<evidence type="ECO:0000313" key="7">
    <source>
        <dbReference type="EMBL" id="TCL38699.1"/>
    </source>
</evidence>
<dbReference type="Proteomes" id="UP000295063">
    <property type="component" value="Unassembled WGS sequence"/>
</dbReference>
<dbReference type="Pfam" id="PF02954">
    <property type="entry name" value="HTH_8"/>
    <property type="match status" value="1"/>
</dbReference>
<evidence type="ECO:0000256" key="1">
    <source>
        <dbReference type="ARBA" id="ARBA00022741"/>
    </source>
</evidence>
<evidence type="ECO:0000256" key="4">
    <source>
        <dbReference type="ARBA" id="ARBA00023125"/>
    </source>
</evidence>
<reference evidence="7 8" key="1">
    <citation type="submission" date="2019-03" db="EMBL/GenBank/DDBJ databases">
        <title>Genomic Encyclopedia of Type Strains, Phase IV (KMG-IV): sequencing the most valuable type-strain genomes for metagenomic binning, comparative biology and taxonomic classification.</title>
        <authorList>
            <person name="Goeker M."/>
        </authorList>
    </citation>
    <scope>NUCLEOTIDE SEQUENCE [LARGE SCALE GENOMIC DNA]</scope>
    <source>
        <strain evidence="7 8">DSM 15969</strain>
    </source>
</reference>
<protein>
    <submittedName>
        <fullName evidence="7">Transcriptional regulator with PAS, ATPase and Fis domain</fullName>
    </submittedName>
</protein>
<evidence type="ECO:0000259" key="6">
    <source>
        <dbReference type="PROSITE" id="PS50045"/>
    </source>
</evidence>
<dbReference type="PROSITE" id="PS00688">
    <property type="entry name" value="SIGMA54_INTERACT_3"/>
    <property type="match status" value="1"/>
</dbReference>
<accession>A0A4V2Q8V8</accession>
<proteinExistence type="predicted"/>
<dbReference type="SUPFAM" id="SSF46689">
    <property type="entry name" value="Homeodomain-like"/>
    <property type="match status" value="1"/>
</dbReference>
<keyword evidence="1" id="KW-0547">Nucleotide-binding</keyword>
<dbReference type="InterPro" id="IPR002078">
    <property type="entry name" value="Sigma_54_int"/>
</dbReference>
<evidence type="ECO:0000313" key="8">
    <source>
        <dbReference type="Proteomes" id="UP000295063"/>
    </source>
</evidence>
<keyword evidence="8" id="KW-1185">Reference proteome</keyword>
<dbReference type="InterPro" id="IPR025944">
    <property type="entry name" value="Sigma_54_int_dom_CS"/>
</dbReference>
<dbReference type="PROSITE" id="PS50045">
    <property type="entry name" value="SIGMA54_INTERACT_4"/>
    <property type="match status" value="1"/>
</dbReference>
<keyword evidence="4" id="KW-0238">DNA-binding</keyword>
<name>A0A4V2Q8V8_9FIRM</name>
<dbReference type="Gene3D" id="1.10.8.60">
    <property type="match status" value="1"/>
</dbReference>
<organism evidence="7 8">
    <name type="scientific">Anaerospora hongkongensis</name>
    <dbReference type="NCBI Taxonomy" id="244830"/>
    <lineage>
        <taxon>Bacteria</taxon>
        <taxon>Bacillati</taxon>
        <taxon>Bacillota</taxon>
        <taxon>Negativicutes</taxon>
        <taxon>Selenomonadales</taxon>
        <taxon>Sporomusaceae</taxon>
        <taxon>Anaerospora</taxon>
    </lineage>
</organism>
<dbReference type="PANTHER" id="PTHR32071">
    <property type="entry name" value="TRANSCRIPTIONAL REGULATORY PROTEIN"/>
    <property type="match status" value="1"/>
</dbReference>
<gene>
    <name evidence="7" type="ORF">EV210_103178</name>
</gene>
<evidence type="ECO:0000256" key="2">
    <source>
        <dbReference type="ARBA" id="ARBA00022840"/>
    </source>
</evidence>
<dbReference type="RefSeq" id="WP_132076855.1">
    <property type="nucleotide sequence ID" value="NZ_SLUI01000003.1"/>
</dbReference>
<dbReference type="FunFam" id="3.40.50.300:FF:000006">
    <property type="entry name" value="DNA-binding transcriptional regulator NtrC"/>
    <property type="match status" value="1"/>
</dbReference>
<dbReference type="PROSITE" id="PS00675">
    <property type="entry name" value="SIGMA54_INTERACT_1"/>
    <property type="match status" value="1"/>
</dbReference>
<dbReference type="InterPro" id="IPR058031">
    <property type="entry name" value="AAA_lid_NorR"/>
</dbReference>
<evidence type="ECO:0000256" key="5">
    <source>
        <dbReference type="ARBA" id="ARBA00023163"/>
    </source>
</evidence>
<dbReference type="SUPFAM" id="SSF55785">
    <property type="entry name" value="PYP-like sensor domain (PAS domain)"/>
    <property type="match status" value="1"/>
</dbReference>
<dbReference type="PROSITE" id="PS00676">
    <property type="entry name" value="SIGMA54_INTERACT_2"/>
    <property type="match status" value="1"/>
</dbReference>
<dbReference type="InterPro" id="IPR035965">
    <property type="entry name" value="PAS-like_dom_sf"/>
</dbReference>
<dbReference type="Gene3D" id="3.30.450.20">
    <property type="entry name" value="PAS domain"/>
    <property type="match status" value="1"/>
</dbReference>
<dbReference type="Gene3D" id="3.40.50.300">
    <property type="entry name" value="P-loop containing nucleotide triphosphate hydrolases"/>
    <property type="match status" value="1"/>
</dbReference>
<dbReference type="SUPFAM" id="SSF52540">
    <property type="entry name" value="P-loop containing nucleoside triphosphate hydrolases"/>
    <property type="match status" value="1"/>
</dbReference>
<dbReference type="AlphaFoldDB" id="A0A4V2Q8V8"/>
<dbReference type="Gene3D" id="1.10.10.60">
    <property type="entry name" value="Homeodomain-like"/>
    <property type="match status" value="1"/>
</dbReference>
<dbReference type="InterPro" id="IPR003593">
    <property type="entry name" value="AAA+_ATPase"/>
</dbReference>
<evidence type="ECO:0000256" key="3">
    <source>
        <dbReference type="ARBA" id="ARBA00023015"/>
    </source>
</evidence>
<sequence length="449" mass="49820">MAKHSEIMQQVFAHMAGMVVVDQQSRIVFVEETYARSRGIDPQQVIGCYVKDIIPTSKLPVVVESGKPILGDVYYYEGKTVICNRYPLIKDGVLIGAMSYQVFEGVDKLFESIQELQCQLDYYKEKVKKYGGVRYSLADTIGSSPAAVEIRTAILKAACSNATVLIQGETGTGKELVAHALHQESRRSIYPFVKLNCAAIPQELVESELFGYDEGAFTGARRTGKKGKFEQADKGTLFLDEISQLSMAAQAKLLRVLQEREIERIGGSGPIPVNVRIIAATNDDLEAMIKQGTFRADLYYRLNVIPIKVAPLRERKSDIPLLVKKFVEKYADQAGLGAVTVDAEAMALLMKYEWPGNIRELEHAVERAVNLCSCTTLETIHFEWLLPKLQDKGKETAGRSIQAARAASEKEIILNALQVTQGNKKKAAELLGIARPLLYQKMRRLGISS</sequence>
<dbReference type="PRINTS" id="PR01590">
    <property type="entry name" value="HTHFIS"/>
</dbReference>
<keyword evidence="3" id="KW-0805">Transcription regulation</keyword>
<dbReference type="PANTHER" id="PTHR32071:SF57">
    <property type="entry name" value="C4-DICARBOXYLATE TRANSPORT TRANSCRIPTIONAL REGULATORY PROTEIN DCTD"/>
    <property type="match status" value="1"/>
</dbReference>
<dbReference type="InterPro" id="IPR025943">
    <property type="entry name" value="Sigma_54_int_dom_ATP-bd_2"/>
</dbReference>
<dbReference type="Pfam" id="PF25601">
    <property type="entry name" value="AAA_lid_14"/>
    <property type="match status" value="1"/>
</dbReference>
<dbReference type="SMART" id="SM00382">
    <property type="entry name" value="AAA"/>
    <property type="match status" value="1"/>
</dbReference>
<feature type="domain" description="Sigma-54 factor interaction" evidence="6">
    <location>
        <begin position="140"/>
        <end position="370"/>
    </location>
</feature>
<dbReference type="CDD" id="cd00009">
    <property type="entry name" value="AAA"/>
    <property type="match status" value="1"/>
</dbReference>
<dbReference type="GO" id="GO:0043565">
    <property type="term" value="F:sequence-specific DNA binding"/>
    <property type="evidence" value="ECO:0007669"/>
    <property type="project" value="InterPro"/>
</dbReference>
<dbReference type="InterPro" id="IPR025662">
    <property type="entry name" value="Sigma_54_int_dom_ATP-bd_1"/>
</dbReference>
<dbReference type="InterPro" id="IPR027417">
    <property type="entry name" value="P-loop_NTPase"/>
</dbReference>
<keyword evidence="5" id="KW-0804">Transcription</keyword>